<dbReference type="SUPFAM" id="SSF46785">
    <property type="entry name" value="Winged helix' DNA-binding domain"/>
    <property type="match status" value="1"/>
</dbReference>
<evidence type="ECO:0000259" key="4">
    <source>
        <dbReference type="PROSITE" id="PS50995"/>
    </source>
</evidence>
<gene>
    <name evidence="5" type="ORF">ACEU3E_17480</name>
</gene>
<protein>
    <submittedName>
        <fullName evidence="5">MarR family winged helix-turn-helix transcriptional regulator</fullName>
    </submittedName>
</protein>
<evidence type="ECO:0000256" key="1">
    <source>
        <dbReference type="ARBA" id="ARBA00023015"/>
    </source>
</evidence>
<keyword evidence="6" id="KW-1185">Reference proteome</keyword>
<keyword evidence="2" id="KW-0238">DNA-binding</keyword>
<comment type="caution">
    <text evidence="5">The sequence shown here is derived from an EMBL/GenBank/DDBJ whole genome shotgun (WGS) entry which is preliminary data.</text>
</comment>
<dbReference type="PRINTS" id="PR00598">
    <property type="entry name" value="HTHMARR"/>
</dbReference>
<evidence type="ECO:0000313" key="5">
    <source>
        <dbReference type="EMBL" id="MFB0843978.1"/>
    </source>
</evidence>
<dbReference type="Pfam" id="PF01047">
    <property type="entry name" value="MarR"/>
    <property type="match status" value="1"/>
</dbReference>
<dbReference type="SMART" id="SM00347">
    <property type="entry name" value="HTH_MARR"/>
    <property type="match status" value="1"/>
</dbReference>
<keyword evidence="1" id="KW-0805">Transcription regulation</keyword>
<evidence type="ECO:0000256" key="2">
    <source>
        <dbReference type="ARBA" id="ARBA00023125"/>
    </source>
</evidence>
<keyword evidence="3" id="KW-0804">Transcription</keyword>
<reference evidence="5 6" key="1">
    <citation type="submission" date="2024-09" db="EMBL/GenBank/DDBJ databases">
        <authorList>
            <person name="Makale K.P.P."/>
            <person name="Makhzoum A."/>
            <person name="Rantong G."/>
            <person name="Rahube T.O."/>
        </authorList>
    </citation>
    <scope>NUCLEOTIDE SEQUENCE [LARGE SCALE GENOMIC DNA]</scope>
    <source>
        <strain evidence="5 6">KM_D13</strain>
    </source>
</reference>
<dbReference type="InterPro" id="IPR036390">
    <property type="entry name" value="WH_DNA-bd_sf"/>
</dbReference>
<sequence length="158" mass="18458">MPANQPPDTSAHEFDSMNRMTETFLKYKMKLIEQKLKEPHWRMNNTKYYILKTIYHNQNCMVADIAKRLQLSSGATTIALNQLEEDGFIVRLRSDADRRTVRIALTEQGAAFVKSAMEIRRQLLTDMLEPLSDEEKTQFFAMIDKITEQLTLKLERQS</sequence>
<dbReference type="PANTHER" id="PTHR42756">
    <property type="entry name" value="TRANSCRIPTIONAL REGULATOR, MARR"/>
    <property type="match status" value="1"/>
</dbReference>
<dbReference type="InterPro" id="IPR000835">
    <property type="entry name" value="HTH_MarR-typ"/>
</dbReference>
<evidence type="ECO:0000256" key="3">
    <source>
        <dbReference type="ARBA" id="ARBA00023163"/>
    </source>
</evidence>
<name>A0ABV4V1M8_9BACL</name>
<dbReference type="Proteomes" id="UP001575622">
    <property type="component" value="Unassembled WGS sequence"/>
</dbReference>
<dbReference type="Gene3D" id="1.10.10.10">
    <property type="entry name" value="Winged helix-like DNA-binding domain superfamily/Winged helix DNA-binding domain"/>
    <property type="match status" value="1"/>
</dbReference>
<proteinExistence type="predicted"/>
<dbReference type="InterPro" id="IPR036388">
    <property type="entry name" value="WH-like_DNA-bd_sf"/>
</dbReference>
<accession>A0ABV4V1M8</accession>
<organism evidence="5 6">
    <name type="scientific">Paenibacillus oleatilyticus</name>
    <dbReference type="NCBI Taxonomy" id="2594886"/>
    <lineage>
        <taxon>Bacteria</taxon>
        <taxon>Bacillati</taxon>
        <taxon>Bacillota</taxon>
        <taxon>Bacilli</taxon>
        <taxon>Bacillales</taxon>
        <taxon>Paenibacillaceae</taxon>
        <taxon>Paenibacillus</taxon>
    </lineage>
</organism>
<dbReference type="RefSeq" id="WP_373953393.1">
    <property type="nucleotide sequence ID" value="NZ_JBHDLN010000008.1"/>
</dbReference>
<feature type="domain" description="HTH marR-type" evidence="4">
    <location>
        <begin position="13"/>
        <end position="148"/>
    </location>
</feature>
<dbReference type="PANTHER" id="PTHR42756:SF1">
    <property type="entry name" value="TRANSCRIPTIONAL REPRESSOR OF EMRAB OPERON"/>
    <property type="match status" value="1"/>
</dbReference>
<dbReference type="PROSITE" id="PS50995">
    <property type="entry name" value="HTH_MARR_2"/>
    <property type="match status" value="1"/>
</dbReference>
<evidence type="ECO:0000313" key="6">
    <source>
        <dbReference type="Proteomes" id="UP001575622"/>
    </source>
</evidence>
<dbReference type="EMBL" id="JBHDLN010000008">
    <property type="protein sequence ID" value="MFB0843978.1"/>
    <property type="molecule type" value="Genomic_DNA"/>
</dbReference>